<accession>A0ABY7VU90</accession>
<dbReference type="Proteomes" id="UP001214250">
    <property type="component" value="Chromosome 1"/>
</dbReference>
<dbReference type="InterPro" id="IPR016024">
    <property type="entry name" value="ARM-type_fold"/>
</dbReference>
<dbReference type="RefSeq" id="WP_274149400.1">
    <property type="nucleotide sequence ID" value="NZ_CP117811.1"/>
</dbReference>
<proteinExistence type="predicted"/>
<evidence type="ECO:0000313" key="1">
    <source>
        <dbReference type="EMBL" id="WDE95683.1"/>
    </source>
</evidence>
<keyword evidence="2" id="KW-1185">Reference proteome</keyword>
<gene>
    <name evidence="1" type="ORF">PQO03_08130</name>
</gene>
<protein>
    <recommendedName>
        <fullName evidence="3">HEAT repeat domain-containing protein</fullName>
    </recommendedName>
</protein>
<dbReference type="SUPFAM" id="SSF48371">
    <property type="entry name" value="ARM repeat"/>
    <property type="match status" value="1"/>
</dbReference>
<reference evidence="1 2" key="1">
    <citation type="submission" date="2023-02" db="EMBL/GenBank/DDBJ databases">
        <title>Genome sequence of Lentisphaera profundi SAORIC-696.</title>
        <authorList>
            <person name="Kim e."/>
            <person name="Cho J.-C."/>
            <person name="Choi A."/>
            <person name="Kang I."/>
        </authorList>
    </citation>
    <scope>NUCLEOTIDE SEQUENCE [LARGE SCALE GENOMIC DNA]</scope>
    <source>
        <strain evidence="1 2">SAORIC-696</strain>
    </source>
</reference>
<evidence type="ECO:0000313" key="2">
    <source>
        <dbReference type="Proteomes" id="UP001214250"/>
    </source>
</evidence>
<dbReference type="EMBL" id="CP117811">
    <property type="protein sequence ID" value="WDE95683.1"/>
    <property type="molecule type" value="Genomic_DNA"/>
</dbReference>
<organism evidence="1 2">
    <name type="scientific">Lentisphaera profundi</name>
    <dbReference type="NCBI Taxonomy" id="1658616"/>
    <lineage>
        <taxon>Bacteria</taxon>
        <taxon>Pseudomonadati</taxon>
        <taxon>Lentisphaerota</taxon>
        <taxon>Lentisphaeria</taxon>
        <taxon>Lentisphaerales</taxon>
        <taxon>Lentisphaeraceae</taxon>
        <taxon>Lentisphaera</taxon>
    </lineage>
</organism>
<evidence type="ECO:0008006" key="3">
    <source>
        <dbReference type="Google" id="ProtNLM"/>
    </source>
</evidence>
<name>A0ABY7VU90_9BACT</name>
<sequence>MIAILMAGVQLQVANYQNIVDDRPLLSGDYPSHYTSYKVSEDVLSLALRQWPHYSVNEKQVLISRLSKVTGSAHLSEALLKIFHLEKSLKVKSQILSTLVYMEQSASSLKSLEKLVKDKTFSLDAFTVLAKNSSAEVLKPYLNKSDEYVIVACLSGKVDDARLLMKVLSRTKAEYKKELLLKQLARINENAAYKKCENDFQRSKFIASSHSSDFLVKQSRLKQFAVSAFLRMSELEWNKSFNDEAKRAVLNANDDIKLAACSVLVEKSDNREFLLSRVYKLPIAAGVLAIEVFSAEAIPASLHSDFCTLEKGADAINLAKLAVMEDQAMEEGKDSVLNILKHSTNPDVTKACLRYLGVMKYRVDSKSLKGLEKKRQAAFQQGLIFYLAAVAKDSDIKGLVKYTQTKDMTIRQAFFDGVAHNPKTDFSKLIQPGLKSRKDQKKNTQPSSAVRAYMIWAMTNSDHVNNRSLFELKKLITEKLVKVPLSENTFDPSYVRENAYLCLAHWAKQGSSEAKRMFKESKEFVEWQKEVGEEYRDSFDQVVDMAEAMLIGKEMDKSYFYSKTLSTRMIDRPIR</sequence>